<keyword evidence="2 5" id="KW-0812">Transmembrane</keyword>
<feature type="transmembrane region" description="Helical" evidence="6">
    <location>
        <begin position="96"/>
        <end position="116"/>
    </location>
</feature>
<evidence type="ECO:0000313" key="9">
    <source>
        <dbReference type="Proteomes" id="UP000076858"/>
    </source>
</evidence>
<dbReference type="InterPro" id="IPR008253">
    <property type="entry name" value="Marvel"/>
</dbReference>
<keyword evidence="4 5" id="KW-0472">Membrane</keyword>
<sequence>MATVTTTTTTTSGPSLGISIDRGYVNTLFGRFNILMLAINAICFICVAAQPWSAYIPPQGWFYFVCVTGFWSALIELFLGLCRIQDRMVRVVPWKLGLLIFCGLWSFFYLTAASAVTHYAVNYANKDGWYAGTVFGFIATIIYGIVAYYRLLDWKGVSPVSVSQPA</sequence>
<feature type="transmembrane region" description="Helical" evidence="6">
    <location>
        <begin position="32"/>
        <end position="55"/>
    </location>
</feature>
<protein>
    <recommendedName>
        <fullName evidence="7">MARVEL domain-containing protein</fullName>
    </recommendedName>
</protein>
<feature type="transmembrane region" description="Helical" evidence="6">
    <location>
        <begin position="128"/>
        <end position="149"/>
    </location>
</feature>
<accession>A0A164SQE9</accession>
<evidence type="ECO:0000256" key="2">
    <source>
        <dbReference type="ARBA" id="ARBA00022692"/>
    </source>
</evidence>
<dbReference type="PANTHER" id="PTHR22776:SF49">
    <property type="entry name" value="MARVEL DOMAIN-CONTAINING PROTEIN"/>
    <property type="match status" value="1"/>
</dbReference>
<evidence type="ECO:0000256" key="5">
    <source>
        <dbReference type="PROSITE-ProRule" id="PRU00581"/>
    </source>
</evidence>
<dbReference type="PROSITE" id="PS51225">
    <property type="entry name" value="MARVEL"/>
    <property type="match status" value="1"/>
</dbReference>
<evidence type="ECO:0000256" key="4">
    <source>
        <dbReference type="ARBA" id="ARBA00023136"/>
    </source>
</evidence>
<dbReference type="EMBL" id="LRGB01001952">
    <property type="protein sequence ID" value="KZS09846.1"/>
    <property type="molecule type" value="Genomic_DNA"/>
</dbReference>
<dbReference type="Pfam" id="PF01284">
    <property type="entry name" value="MARVEL"/>
    <property type="match status" value="1"/>
</dbReference>
<reference evidence="8 9" key="1">
    <citation type="submission" date="2016-03" db="EMBL/GenBank/DDBJ databases">
        <title>EvidentialGene: Evidence-directed Construction of Genes on Genomes.</title>
        <authorList>
            <person name="Gilbert D.G."/>
            <person name="Choi J.-H."/>
            <person name="Mockaitis K."/>
            <person name="Colbourne J."/>
            <person name="Pfrender M."/>
        </authorList>
    </citation>
    <scope>NUCLEOTIDE SEQUENCE [LARGE SCALE GENOMIC DNA]</scope>
    <source>
        <strain evidence="8 9">Xinb3</strain>
        <tissue evidence="8">Complete organism</tissue>
    </source>
</reference>
<evidence type="ECO:0000259" key="7">
    <source>
        <dbReference type="PROSITE" id="PS51225"/>
    </source>
</evidence>
<dbReference type="OrthoDB" id="6345491at2759"/>
<comment type="caution">
    <text evidence="8">The sequence shown here is derived from an EMBL/GenBank/DDBJ whole genome shotgun (WGS) entry which is preliminary data.</text>
</comment>
<dbReference type="Proteomes" id="UP000076858">
    <property type="component" value="Unassembled WGS sequence"/>
</dbReference>
<dbReference type="InterPro" id="IPR050578">
    <property type="entry name" value="MARVEL-CKLF_proteins"/>
</dbReference>
<dbReference type="PANTHER" id="PTHR22776">
    <property type="entry name" value="MARVEL-CONTAINING POTENTIAL LIPID RAFT-ASSOCIATED PROTEIN"/>
    <property type="match status" value="1"/>
</dbReference>
<proteinExistence type="predicted"/>
<evidence type="ECO:0000256" key="3">
    <source>
        <dbReference type="ARBA" id="ARBA00022989"/>
    </source>
</evidence>
<gene>
    <name evidence="8" type="ORF">APZ42_025829</name>
</gene>
<comment type="subcellular location">
    <subcellularLocation>
        <location evidence="1">Membrane</location>
        <topology evidence="1">Multi-pass membrane protein</topology>
    </subcellularLocation>
</comment>
<evidence type="ECO:0000256" key="6">
    <source>
        <dbReference type="SAM" id="Phobius"/>
    </source>
</evidence>
<dbReference type="GO" id="GO:0016020">
    <property type="term" value="C:membrane"/>
    <property type="evidence" value="ECO:0007669"/>
    <property type="project" value="UniProtKB-SubCell"/>
</dbReference>
<dbReference type="AlphaFoldDB" id="A0A164SQE9"/>
<feature type="domain" description="MARVEL" evidence="7">
    <location>
        <begin position="24"/>
        <end position="155"/>
    </location>
</feature>
<evidence type="ECO:0000256" key="1">
    <source>
        <dbReference type="ARBA" id="ARBA00004141"/>
    </source>
</evidence>
<keyword evidence="3 6" id="KW-1133">Transmembrane helix</keyword>
<evidence type="ECO:0000313" key="8">
    <source>
        <dbReference type="EMBL" id="KZS09846.1"/>
    </source>
</evidence>
<organism evidence="8 9">
    <name type="scientific">Daphnia magna</name>
    <dbReference type="NCBI Taxonomy" id="35525"/>
    <lineage>
        <taxon>Eukaryota</taxon>
        <taxon>Metazoa</taxon>
        <taxon>Ecdysozoa</taxon>
        <taxon>Arthropoda</taxon>
        <taxon>Crustacea</taxon>
        <taxon>Branchiopoda</taxon>
        <taxon>Diplostraca</taxon>
        <taxon>Cladocera</taxon>
        <taxon>Anomopoda</taxon>
        <taxon>Daphniidae</taxon>
        <taxon>Daphnia</taxon>
    </lineage>
</organism>
<keyword evidence="9" id="KW-1185">Reference proteome</keyword>
<name>A0A164SQE9_9CRUS</name>
<feature type="transmembrane region" description="Helical" evidence="6">
    <location>
        <begin position="61"/>
        <end position="84"/>
    </location>
</feature>